<gene>
    <name evidence="1" type="ORF">B5808_15930</name>
</gene>
<dbReference type="EMBL" id="CP020715">
    <property type="protein sequence ID" value="ARJ06543.1"/>
    <property type="molecule type" value="Genomic_DNA"/>
</dbReference>
<sequence length="304" mass="30327">MVDTGAGAPSAAPRYPTRPGRTALWLLGAIAPVLCLVVAVPAMFLTYLLAYPLLYAGPVVGTAVIVGGALRRRRIRRELAAGGGLDVVAAGAAAASGAAAAAVAGSGVVATSGPGAAAVARPADGAVSVPGATAMTGPADGAVSVPCAAAVTGPGAVDRIPEWDDRSTPRSGARPVADAALVAREAAAFRLVRQPTLFLAYSAVAIVGIASLVTAILGDISLAWFSLSSFAFLGITISCVAPGWAFSRGVVVGEEHALLSRSGSWRLIRALRILSLVVGGVATVLAAYVAIALPLGGPWAFWLF</sequence>
<dbReference type="KEGG" id="cphy:B5808_15930"/>
<keyword evidence="2" id="KW-1185">Reference proteome</keyword>
<dbReference type="Proteomes" id="UP000192775">
    <property type="component" value="Chromosome"/>
</dbReference>
<dbReference type="AlphaFoldDB" id="A0A1X9LMY4"/>
<evidence type="ECO:0000313" key="2">
    <source>
        <dbReference type="Proteomes" id="UP000192775"/>
    </source>
</evidence>
<proteinExistence type="predicted"/>
<organism evidence="1 2">
    <name type="scientific">Cnuibacter physcomitrellae</name>
    <dbReference type="NCBI Taxonomy" id="1619308"/>
    <lineage>
        <taxon>Bacteria</taxon>
        <taxon>Bacillati</taxon>
        <taxon>Actinomycetota</taxon>
        <taxon>Actinomycetes</taxon>
        <taxon>Micrococcales</taxon>
        <taxon>Microbacteriaceae</taxon>
        <taxon>Cnuibacter</taxon>
    </lineage>
</organism>
<name>A0A1X9LMY4_9MICO</name>
<reference evidence="1 2" key="1">
    <citation type="submission" date="2017-04" db="EMBL/GenBank/DDBJ databases">
        <authorList>
            <person name="Afonso C.L."/>
            <person name="Miller P.J."/>
            <person name="Scott M.A."/>
            <person name="Spackman E."/>
            <person name="Goraichik I."/>
            <person name="Dimitrov K.M."/>
            <person name="Suarez D.L."/>
            <person name="Swayne D.E."/>
        </authorList>
    </citation>
    <scope>NUCLEOTIDE SEQUENCE [LARGE SCALE GENOMIC DNA]</scope>
    <source>
        <strain evidence="2">XA(T)</strain>
    </source>
</reference>
<protein>
    <submittedName>
        <fullName evidence="1">Uncharacterized protein</fullName>
    </submittedName>
</protein>
<dbReference type="RefSeq" id="WP_085020681.1">
    <property type="nucleotide sequence ID" value="NZ_BMHD01000001.1"/>
</dbReference>
<dbReference type="STRING" id="1619308.B5808_15930"/>
<evidence type="ECO:0000313" key="1">
    <source>
        <dbReference type="EMBL" id="ARJ06543.1"/>
    </source>
</evidence>
<accession>A0A1X9LMY4</accession>